<keyword evidence="2" id="KW-1185">Reference proteome</keyword>
<proteinExistence type="predicted"/>
<reference evidence="1 2" key="1">
    <citation type="journal article" date="2021" name="Sci. Rep.">
        <title>Chromosome anchoring in Senegalese sole (Solea senegalensis) reveals sex-associated markers and genome rearrangements in flatfish.</title>
        <authorList>
            <person name="Guerrero-Cozar I."/>
            <person name="Gomez-Garrido J."/>
            <person name="Berbel C."/>
            <person name="Martinez-Blanch J.F."/>
            <person name="Alioto T."/>
            <person name="Claros M.G."/>
            <person name="Gagnaire P.A."/>
            <person name="Manchado M."/>
        </authorList>
    </citation>
    <scope>NUCLEOTIDE SEQUENCE [LARGE SCALE GENOMIC DNA]</scope>
    <source>
        <strain evidence="1">Sse05_10M</strain>
    </source>
</reference>
<evidence type="ECO:0000313" key="1">
    <source>
        <dbReference type="EMBL" id="KAG7471417.1"/>
    </source>
</evidence>
<evidence type="ECO:0000313" key="2">
    <source>
        <dbReference type="Proteomes" id="UP000693946"/>
    </source>
</evidence>
<sequence>MITVQSPGDECNLSPSLSLFSRPVKSTPTREAQVQSKTGLKDDGTELPLPLMLLLYKLHPTWHSGDISQTFNEQTYSQIYYGAAAAGGKIRHKEIFSYAEFSAAKVQKLLLSVKASVLYLGFNAQVVDT</sequence>
<organism evidence="1 2">
    <name type="scientific">Solea senegalensis</name>
    <name type="common">Senegalese sole</name>
    <dbReference type="NCBI Taxonomy" id="28829"/>
    <lineage>
        <taxon>Eukaryota</taxon>
        <taxon>Metazoa</taxon>
        <taxon>Chordata</taxon>
        <taxon>Craniata</taxon>
        <taxon>Vertebrata</taxon>
        <taxon>Euteleostomi</taxon>
        <taxon>Actinopterygii</taxon>
        <taxon>Neopterygii</taxon>
        <taxon>Teleostei</taxon>
        <taxon>Neoteleostei</taxon>
        <taxon>Acanthomorphata</taxon>
        <taxon>Carangaria</taxon>
        <taxon>Pleuronectiformes</taxon>
        <taxon>Pleuronectoidei</taxon>
        <taxon>Soleidae</taxon>
        <taxon>Solea</taxon>
    </lineage>
</organism>
<name>A0AAV6PPB0_SOLSE</name>
<gene>
    <name evidence="1" type="ORF">JOB18_033391</name>
</gene>
<comment type="caution">
    <text evidence="1">The sequence shown here is derived from an EMBL/GenBank/DDBJ whole genome shotgun (WGS) entry which is preliminary data.</text>
</comment>
<protein>
    <submittedName>
        <fullName evidence="1">Uncharacterized protein</fullName>
    </submittedName>
</protein>
<dbReference type="AlphaFoldDB" id="A0AAV6PPB0"/>
<dbReference type="Proteomes" id="UP000693946">
    <property type="component" value="Unassembled WGS sequence"/>
</dbReference>
<accession>A0AAV6PPB0</accession>
<dbReference type="EMBL" id="JAGKHQ010000225">
    <property type="protein sequence ID" value="KAG7471417.1"/>
    <property type="molecule type" value="Genomic_DNA"/>
</dbReference>
<feature type="non-terminal residue" evidence="1">
    <location>
        <position position="129"/>
    </location>
</feature>